<dbReference type="RefSeq" id="WP_278057895.1">
    <property type="nucleotide sequence ID" value="NZ_CP121247.1"/>
</dbReference>
<dbReference type="InterPro" id="IPR003764">
    <property type="entry name" value="GlcNAc_6-P_deAcase"/>
</dbReference>
<evidence type="ECO:0000313" key="7">
    <source>
        <dbReference type="Proteomes" id="UP001235966"/>
    </source>
</evidence>
<evidence type="ECO:0000256" key="3">
    <source>
        <dbReference type="ARBA" id="ARBA00022801"/>
    </source>
</evidence>
<dbReference type="Gene3D" id="3.20.20.140">
    <property type="entry name" value="Metal-dependent hydrolases"/>
    <property type="match status" value="1"/>
</dbReference>
<keyword evidence="7" id="KW-1185">Reference proteome</keyword>
<proteinExistence type="inferred from homology"/>
<gene>
    <name evidence="6" type="ORF">J2S49_000599</name>
</gene>
<accession>A0ABT9NAI3</accession>
<comment type="similarity">
    <text evidence="1 4">Belongs to the metallo-dependent hydrolases superfamily. NagA family.</text>
</comment>
<evidence type="ECO:0000256" key="2">
    <source>
        <dbReference type="ARBA" id="ARBA00022723"/>
    </source>
</evidence>
<keyword evidence="2" id="KW-0479">Metal-binding</keyword>
<dbReference type="InterPro" id="IPR032466">
    <property type="entry name" value="Metal_Hydrolase"/>
</dbReference>
<feature type="domain" description="Amidohydrolase-related" evidence="5">
    <location>
        <begin position="40"/>
        <end position="164"/>
    </location>
</feature>
<sequence length="392" mass="40532">MELVGKLLNARGEIVGGGLELDDAGVITRVLPATGEEEGWILPGLIDVHCHGGGGASFPDVTSEEEVRTAIEAHRSLGTTAMLASLVSMVDPVPVIEKLVPFCESGELLGIHMEGPYISPHKVGAQNPAAVRGADLDELRRWLEAGKGHIKTMTIAPEAENAVAAARLLLDYGAKPSWGHTSATTEEAEGAIALTTAYAEEIGFPAPAQTATHLFNAMPSLLHRAPGPVRALTAGARKGDVAVELVADTVHVDPRLVSDVVEFVGAKGEPSSVLFVTDAMSGAGMPDGSYVLGSLAVTISDGVARLTDGGAIAGGTSRLVEQIQKMVRGECLSLAKAVESCVAGPAYALHLNGSEQGVTLEFTPGEAVNLVVLNENLDFVSAFREGVAIAGE</sequence>
<evidence type="ECO:0000259" key="5">
    <source>
        <dbReference type="Pfam" id="PF01979"/>
    </source>
</evidence>
<dbReference type="EMBL" id="JAUSQW010000001">
    <property type="protein sequence ID" value="MDP9800523.1"/>
    <property type="molecule type" value="Genomic_DNA"/>
</dbReference>
<dbReference type="PANTHER" id="PTHR11113:SF14">
    <property type="entry name" value="N-ACETYLGLUCOSAMINE-6-PHOSPHATE DEACETYLASE"/>
    <property type="match status" value="1"/>
</dbReference>
<dbReference type="EC" id="3.5.1.25" evidence="6"/>
<name>A0ABT9NAI3_9ACTO</name>
<organism evidence="6 7">
    <name type="scientific">Arcanobacterium wilhelmae</name>
    <dbReference type="NCBI Taxonomy" id="1803177"/>
    <lineage>
        <taxon>Bacteria</taxon>
        <taxon>Bacillati</taxon>
        <taxon>Actinomycetota</taxon>
        <taxon>Actinomycetes</taxon>
        <taxon>Actinomycetales</taxon>
        <taxon>Actinomycetaceae</taxon>
        <taxon>Arcanobacterium</taxon>
    </lineage>
</organism>
<protein>
    <submittedName>
        <fullName evidence="6">N-acetylglucosamine-6-phosphate deacetylase</fullName>
        <ecNumber evidence="6">3.5.1.25</ecNumber>
    </submittedName>
</protein>
<dbReference type="PIRSF" id="PIRSF038994">
    <property type="entry name" value="NagA"/>
    <property type="match status" value="1"/>
</dbReference>
<keyword evidence="3 4" id="KW-0378">Hydrolase</keyword>
<evidence type="ECO:0000313" key="6">
    <source>
        <dbReference type="EMBL" id="MDP9800523.1"/>
    </source>
</evidence>
<keyword evidence="4" id="KW-0119">Carbohydrate metabolism</keyword>
<dbReference type="SUPFAM" id="SSF51556">
    <property type="entry name" value="Metallo-dependent hydrolases"/>
    <property type="match status" value="1"/>
</dbReference>
<comment type="caution">
    <text evidence="6">The sequence shown here is derived from an EMBL/GenBank/DDBJ whole genome shotgun (WGS) entry which is preliminary data.</text>
</comment>
<reference evidence="6 7" key="1">
    <citation type="submission" date="2023-07" db="EMBL/GenBank/DDBJ databases">
        <title>Sequencing the genomes of 1000 actinobacteria strains.</title>
        <authorList>
            <person name="Klenk H.-P."/>
        </authorList>
    </citation>
    <scope>NUCLEOTIDE SEQUENCE [LARGE SCALE GENOMIC DNA]</scope>
    <source>
        <strain evidence="6 7">DSM 102162</strain>
    </source>
</reference>
<evidence type="ECO:0000256" key="4">
    <source>
        <dbReference type="PIRNR" id="PIRNR038994"/>
    </source>
</evidence>
<dbReference type="PANTHER" id="PTHR11113">
    <property type="entry name" value="N-ACETYLGLUCOSAMINE-6-PHOSPHATE DEACETYLASE"/>
    <property type="match status" value="1"/>
</dbReference>
<evidence type="ECO:0000256" key="1">
    <source>
        <dbReference type="ARBA" id="ARBA00010716"/>
    </source>
</evidence>
<dbReference type="Proteomes" id="UP001235966">
    <property type="component" value="Unassembled WGS sequence"/>
</dbReference>
<dbReference type="Pfam" id="PF01979">
    <property type="entry name" value="Amidohydro_1"/>
    <property type="match status" value="1"/>
</dbReference>
<dbReference type="InterPro" id="IPR006680">
    <property type="entry name" value="Amidohydro-rel"/>
</dbReference>
<dbReference type="GO" id="GO:0008448">
    <property type="term" value="F:N-acetylglucosamine-6-phosphate deacetylase activity"/>
    <property type="evidence" value="ECO:0007669"/>
    <property type="project" value="UniProtKB-EC"/>
</dbReference>